<dbReference type="RefSeq" id="WP_084129545.1">
    <property type="nucleotide sequence ID" value="NZ_FRBU01000012.1"/>
</dbReference>
<organism evidence="1 2">
    <name type="scientific">Flavobacterium xanthum</name>
    <dbReference type="NCBI Taxonomy" id="69322"/>
    <lineage>
        <taxon>Bacteria</taxon>
        <taxon>Pseudomonadati</taxon>
        <taxon>Bacteroidota</taxon>
        <taxon>Flavobacteriia</taxon>
        <taxon>Flavobacteriales</taxon>
        <taxon>Flavobacteriaceae</taxon>
        <taxon>Flavobacterium</taxon>
    </lineage>
</organism>
<name>A0A1M7CRS0_9FLAO</name>
<proteinExistence type="predicted"/>
<evidence type="ECO:0008006" key="3">
    <source>
        <dbReference type="Google" id="ProtNLM"/>
    </source>
</evidence>
<keyword evidence="2" id="KW-1185">Reference proteome</keyword>
<evidence type="ECO:0000313" key="2">
    <source>
        <dbReference type="Proteomes" id="UP000184260"/>
    </source>
</evidence>
<dbReference type="InterPro" id="IPR048119">
    <property type="entry name" value="KwaB"/>
</dbReference>
<dbReference type="EMBL" id="FRBU01000012">
    <property type="protein sequence ID" value="SHL69867.1"/>
    <property type="molecule type" value="Genomic_DNA"/>
</dbReference>
<dbReference type="Proteomes" id="UP000184260">
    <property type="component" value="Unassembled WGS sequence"/>
</dbReference>
<dbReference type="AlphaFoldDB" id="A0A1M7CRS0"/>
<evidence type="ECO:0000313" key="1">
    <source>
        <dbReference type="EMBL" id="SHL69867.1"/>
    </source>
</evidence>
<gene>
    <name evidence="1" type="ORF">SAMN05443669_10124</name>
</gene>
<sequence length="313" mass="36429">MNLEEIKEKLHSICEMEGIGINVYFLLKAENNYVLKRANIIENVKTTIISSYKNSLNSIIQNEDLALLNLSAADDRIHAFYKYDLEETPGVFNFFEEITNPQNQIPYFSFDLDELADLEGYFVYFGDHANNVLFYRKQMSVNLFKQGKIYLIKGHETQFTSIDEEFLRIDGKIDVLKIEAVIYINNIDILERHYEFRNIIINEATASIENISALQILENIEVLSERINDVAFARKLSKISTTSPVFQLPKETIMNFVRGHLTLGHEFRYSQDGTKILLDTKKSQNFFLRLMNDDFLHSQLTDYDYVTPAKDKL</sequence>
<accession>A0A1M7CRS0</accession>
<dbReference type="STRING" id="69322.SAMN05443669_10124"/>
<dbReference type="Pfam" id="PF16162">
    <property type="entry name" value="KwaB"/>
    <property type="match status" value="1"/>
</dbReference>
<dbReference type="OrthoDB" id="2680217at2"/>
<dbReference type="InterPro" id="IPR032359">
    <property type="entry name" value="KwaB-like"/>
</dbReference>
<dbReference type="NCBIfam" id="NF041623">
    <property type="entry name" value="KwaB"/>
    <property type="match status" value="1"/>
</dbReference>
<reference evidence="2" key="1">
    <citation type="submission" date="2016-11" db="EMBL/GenBank/DDBJ databases">
        <authorList>
            <person name="Varghese N."/>
            <person name="Submissions S."/>
        </authorList>
    </citation>
    <scope>NUCLEOTIDE SEQUENCE [LARGE SCALE GENOMIC DNA]</scope>
    <source>
        <strain evidence="2">DSM 3661</strain>
    </source>
</reference>
<protein>
    <recommendedName>
        <fullName evidence="3">DUF4868 domain-containing protein</fullName>
    </recommendedName>
</protein>